<protein>
    <submittedName>
        <fullName evidence="1">Uncharacterized protein</fullName>
    </submittedName>
</protein>
<accession>A0A5B9W637</accession>
<sequence length="118" mass="13681">MSEGDVTQPGRVAFVHSVRDLLREIRERPALWLNAKTLTGLKCLLMGYEVACAVHDIAESDQLPDDVPWEGFSEWLARRYDKVGWTVDWHRLLVEHSRSQEEAFDRFFELLAEYESSG</sequence>
<dbReference type="KEGG" id="agv:OJF2_41380"/>
<dbReference type="AlphaFoldDB" id="A0A5B9W637"/>
<name>A0A5B9W637_9BACT</name>
<dbReference type="EMBL" id="CP042997">
    <property type="protein sequence ID" value="QEH35585.1"/>
    <property type="molecule type" value="Genomic_DNA"/>
</dbReference>
<keyword evidence="2" id="KW-1185">Reference proteome</keyword>
<evidence type="ECO:0000313" key="1">
    <source>
        <dbReference type="EMBL" id="QEH35585.1"/>
    </source>
</evidence>
<proteinExistence type="predicted"/>
<dbReference type="Proteomes" id="UP000324233">
    <property type="component" value="Chromosome"/>
</dbReference>
<evidence type="ECO:0000313" key="2">
    <source>
        <dbReference type="Proteomes" id="UP000324233"/>
    </source>
</evidence>
<dbReference type="RefSeq" id="WP_148595371.1">
    <property type="nucleotide sequence ID" value="NZ_CP042997.1"/>
</dbReference>
<gene>
    <name evidence="1" type="ORF">OJF2_41380</name>
</gene>
<reference evidence="1 2" key="1">
    <citation type="submission" date="2019-08" db="EMBL/GenBank/DDBJ databases">
        <title>Deep-cultivation of Planctomycetes and their phenomic and genomic characterization uncovers novel biology.</title>
        <authorList>
            <person name="Wiegand S."/>
            <person name="Jogler M."/>
            <person name="Boedeker C."/>
            <person name="Pinto D."/>
            <person name="Vollmers J."/>
            <person name="Rivas-Marin E."/>
            <person name="Kohn T."/>
            <person name="Peeters S.H."/>
            <person name="Heuer A."/>
            <person name="Rast P."/>
            <person name="Oberbeckmann S."/>
            <person name="Bunk B."/>
            <person name="Jeske O."/>
            <person name="Meyerdierks A."/>
            <person name="Storesund J.E."/>
            <person name="Kallscheuer N."/>
            <person name="Luecker S."/>
            <person name="Lage O.M."/>
            <person name="Pohl T."/>
            <person name="Merkel B.J."/>
            <person name="Hornburger P."/>
            <person name="Mueller R.-W."/>
            <person name="Bruemmer F."/>
            <person name="Labrenz M."/>
            <person name="Spormann A.M."/>
            <person name="Op den Camp H."/>
            <person name="Overmann J."/>
            <person name="Amann R."/>
            <person name="Jetten M.S.M."/>
            <person name="Mascher T."/>
            <person name="Medema M.H."/>
            <person name="Devos D.P."/>
            <person name="Kaster A.-K."/>
            <person name="Ovreas L."/>
            <person name="Rohde M."/>
            <person name="Galperin M.Y."/>
            <person name="Jogler C."/>
        </authorList>
    </citation>
    <scope>NUCLEOTIDE SEQUENCE [LARGE SCALE GENOMIC DNA]</scope>
    <source>
        <strain evidence="1 2">OJF2</strain>
    </source>
</reference>
<dbReference type="OrthoDB" id="2617173at2"/>
<organism evidence="1 2">
    <name type="scientific">Aquisphaera giovannonii</name>
    <dbReference type="NCBI Taxonomy" id="406548"/>
    <lineage>
        <taxon>Bacteria</taxon>
        <taxon>Pseudomonadati</taxon>
        <taxon>Planctomycetota</taxon>
        <taxon>Planctomycetia</taxon>
        <taxon>Isosphaerales</taxon>
        <taxon>Isosphaeraceae</taxon>
        <taxon>Aquisphaera</taxon>
    </lineage>
</organism>